<dbReference type="InterPro" id="IPR005899">
    <property type="entry name" value="Na_pump_deCOase"/>
</dbReference>
<dbReference type="GO" id="GO:0015081">
    <property type="term" value="F:sodium ion transmembrane transporter activity"/>
    <property type="evidence" value="ECO:0007669"/>
    <property type="project" value="InterPro"/>
</dbReference>
<gene>
    <name evidence="7" type="ORF">IAG03_10710</name>
</gene>
<dbReference type="AlphaFoldDB" id="A0A926DAR6"/>
<comment type="subcellular location">
    <subcellularLocation>
        <location evidence="1">Cell membrane</location>
    </subcellularLocation>
</comment>
<proteinExistence type="predicted"/>
<dbReference type="Proteomes" id="UP000651482">
    <property type="component" value="Unassembled WGS sequence"/>
</dbReference>
<evidence type="ECO:0000256" key="4">
    <source>
        <dbReference type="ARBA" id="ARBA00022989"/>
    </source>
</evidence>
<keyword evidence="3 6" id="KW-0812">Transmembrane</keyword>
<keyword evidence="8" id="KW-1185">Reference proteome</keyword>
<evidence type="ECO:0000256" key="5">
    <source>
        <dbReference type="ARBA" id="ARBA00023136"/>
    </source>
</evidence>
<name>A0A926DAR6_9FIRM</name>
<organism evidence="7 8">
    <name type="scientific">Yeguia hominis</name>
    <dbReference type="NCBI Taxonomy" id="2763662"/>
    <lineage>
        <taxon>Bacteria</taxon>
        <taxon>Bacillati</taxon>
        <taxon>Bacillota</taxon>
        <taxon>Clostridia</taxon>
        <taxon>Eubacteriales</taxon>
        <taxon>Yeguiaceae</taxon>
        <taxon>Yeguia</taxon>
    </lineage>
</organism>
<dbReference type="GO" id="GO:0036376">
    <property type="term" value="P:sodium ion export across plasma membrane"/>
    <property type="evidence" value="ECO:0007669"/>
    <property type="project" value="InterPro"/>
</dbReference>
<protein>
    <submittedName>
        <fullName evidence="7">OadG family protein</fullName>
    </submittedName>
</protein>
<dbReference type="NCBIfam" id="TIGR01195">
    <property type="entry name" value="oadG_fam"/>
    <property type="match status" value="1"/>
</dbReference>
<reference evidence="7" key="1">
    <citation type="submission" date="2020-08" db="EMBL/GenBank/DDBJ databases">
        <title>Genome public.</title>
        <authorList>
            <person name="Liu C."/>
            <person name="Sun Q."/>
        </authorList>
    </citation>
    <scope>NUCLEOTIDE SEQUENCE</scope>
    <source>
        <strain evidence="7">NSJ-40</strain>
    </source>
</reference>
<evidence type="ECO:0000313" key="8">
    <source>
        <dbReference type="Proteomes" id="UP000651482"/>
    </source>
</evidence>
<evidence type="ECO:0000256" key="3">
    <source>
        <dbReference type="ARBA" id="ARBA00022692"/>
    </source>
</evidence>
<dbReference type="EMBL" id="JACRSN010000017">
    <property type="protein sequence ID" value="MBC8534447.1"/>
    <property type="molecule type" value="Genomic_DNA"/>
</dbReference>
<dbReference type="RefSeq" id="WP_249320031.1">
    <property type="nucleotide sequence ID" value="NZ_JACRSN010000017.1"/>
</dbReference>
<evidence type="ECO:0000313" key="7">
    <source>
        <dbReference type="EMBL" id="MBC8534447.1"/>
    </source>
</evidence>
<dbReference type="GO" id="GO:0005886">
    <property type="term" value="C:plasma membrane"/>
    <property type="evidence" value="ECO:0007669"/>
    <property type="project" value="UniProtKB-SubCell"/>
</dbReference>
<keyword evidence="5 6" id="KW-0472">Membrane</keyword>
<feature type="transmembrane region" description="Helical" evidence="6">
    <location>
        <begin position="12"/>
        <end position="32"/>
    </location>
</feature>
<accession>A0A926DAR6</accession>
<sequence>MGVEISNGFVCLMGMGVVFIGLICLVFICYLLRLCCGKRAEQAAAPAQTETAPAPAVIENREELIAAVSAAIAEELGTDASGIRIHSFKRV</sequence>
<evidence type="ECO:0000256" key="6">
    <source>
        <dbReference type="SAM" id="Phobius"/>
    </source>
</evidence>
<comment type="caution">
    <text evidence="7">The sequence shown here is derived from an EMBL/GenBank/DDBJ whole genome shotgun (WGS) entry which is preliminary data.</text>
</comment>
<keyword evidence="2" id="KW-1003">Cell membrane</keyword>
<evidence type="ECO:0000256" key="1">
    <source>
        <dbReference type="ARBA" id="ARBA00004236"/>
    </source>
</evidence>
<keyword evidence="4 6" id="KW-1133">Transmembrane helix</keyword>
<evidence type="ECO:0000256" key="2">
    <source>
        <dbReference type="ARBA" id="ARBA00022475"/>
    </source>
</evidence>
<dbReference type="Pfam" id="PF04277">
    <property type="entry name" value="OAD_gamma"/>
    <property type="match status" value="1"/>
</dbReference>